<protein>
    <submittedName>
        <fullName evidence="1">Uncharacterized protein</fullName>
    </submittedName>
</protein>
<sequence>MDTLQIQMVDENNAKKAVKALKAKGCVIVNVVQDVVEINTEGLRPGEQFDIIGYLRNQNIKLKG</sequence>
<reference evidence="1 2" key="1">
    <citation type="submission" date="2016-10" db="EMBL/GenBank/DDBJ databases">
        <authorList>
            <person name="de Groot N.N."/>
        </authorList>
    </citation>
    <scope>NUCLEOTIDE SEQUENCE [LARGE SCALE GENOMIC DNA]</scope>
    <source>
        <strain evidence="1">MBHS1</strain>
    </source>
</reference>
<dbReference type="Proteomes" id="UP000236724">
    <property type="component" value="Unassembled WGS sequence"/>
</dbReference>
<proteinExistence type="predicted"/>
<keyword evidence="2" id="KW-1185">Reference proteome</keyword>
<organism evidence="1 2">
    <name type="scientific">Candidatus Venteria ishoeyi</name>
    <dbReference type="NCBI Taxonomy" id="1899563"/>
    <lineage>
        <taxon>Bacteria</taxon>
        <taxon>Pseudomonadati</taxon>
        <taxon>Pseudomonadota</taxon>
        <taxon>Gammaproteobacteria</taxon>
        <taxon>Thiotrichales</taxon>
        <taxon>Thiotrichaceae</taxon>
        <taxon>Venteria</taxon>
    </lineage>
</organism>
<evidence type="ECO:0000313" key="2">
    <source>
        <dbReference type="Proteomes" id="UP000236724"/>
    </source>
</evidence>
<dbReference type="AlphaFoldDB" id="A0A1H6F8E1"/>
<dbReference type="EMBL" id="FMSV02000488">
    <property type="protein sequence ID" value="SEH06387.1"/>
    <property type="molecule type" value="Genomic_DNA"/>
</dbReference>
<name>A0A1H6F8E1_9GAMM</name>
<accession>A0A1H6F8E1</accession>
<evidence type="ECO:0000313" key="1">
    <source>
        <dbReference type="EMBL" id="SEH06387.1"/>
    </source>
</evidence>
<gene>
    <name evidence="1" type="ORF">MBHS_02248</name>
</gene>
<dbReference type="RefSeq" id="WP_103920171.1">
    <property type="nucleotide sequence ID" value="NZ_FMSV02000488.1"/>
</dbReference>